<dbReference type="InterPro" id="IPR052943">
    <property type="entry name" value="TMTC_O-mannosyl-trnsfr"/>
</dbReference>
<dbReference type="Pfam" id="PF01075">
    <property type="entry name" value="Glyco_transf_9"/>
    <property type="match status" value="1"/>
</dbReference>
<dbReference type="Gene3D" id="1.25.40.10">
    <property type="entry name" value="Tetratricopeptide repeat domain"/>
    <property type="match status" value="1"/>
</dbReference>
<dbReference type="OrthoDB" id="7210153at2"/>
<accession>A0A328AQJ9</accession>
<dbReference type="SMART" id="SM00028">
    <property type="entry name" value="TPR"/>
    <property type="match status" value="1"/>
</dbReference>
<keyword evidence="1" id="KW-0802">TPR repeat</keyword>
<dbReference type="SUPFAM" id="SSF48452">
    <property type="entry name" value="TPR-like"/>
    <property type="match status" value="1"/>
</dbReference>
<keyword evidence="3" id="KW-1185">Reference proteome</keyword>
<comment type="caution">
    <text evidence="2">The sequence shown here is derived from an EMBL/GenBank/DDBJ whole genome shotgun (WGS) entry which is preliminary data.</text>
</comment>
<proteinExistence type="predicted"/>
<feature type="repeat" description="TPR" evidence="1">
    <location>
        <begin position="30"/>
        <end position="63"/>
    </location>
</feature>
<evidence type="ECO:0000256" key="1">
    <source>
        <dbReference type="PROSITE-ProRule" id="PRU00339"/>
    </source>
</evidence>
<dbReference type="PANTHER" id="PTHR44809:SF1">
    <property type="entry name" value="PROTEIN O-MANNOSYL-TRANSFERASE TMTC1"/>
    <property type="match status" value="1"/>
</dbReference>
<sequence length="341" mass="37266">MDELDRAAAAHRAGDFEAAERGYRAMPNDPRAMHNLAVLLATLHRHEEAETFFRRSLELNPQAGPPAFSLSMQMLARGAYAEAWPFYEGRRNQPGLFIPHVKQLPEWKGEPLEGKRLLVVGEQGFGDQIQFARFIPALCRQAKVTYLCSDRLVRLFAGQPFQAIAGEIGAPAAHADAWTLVGSLPLRLGITLGNLPPPLPLPVRWRGAHGGGVGVVVRGRPTHTHDAHRSLDQVSAERVLAWGRDLAPEATGARDFLETAQIIAGLDAVVTVDTAIAHLAASIGAPTWILLARQGQDWRWLRQGPGSPWYPSARLFRQGPEGGWAAVLDEVEAQLTAQGLR</sequence>
<dbReference type="PROSITE" id="PS50005">
    <property type="entry name" value="TPR"/>
    <property type="match status" value="1"/>
</dbReference>
<dbReference type="RefSeq" id="WP_111513234.1">
    <property type="nucleotide sequence ID" value="NZ_QFYR01000001.1"/>
</dbReference>
<dbReference type="PANTHER" id="PTHR44809">
    <property type="match status" value="1"/>
</dbReference>
<dbReference type="InterPro" id="IPR002201">
    <property type="entry name" value="Glyco_trans_9"/>
</dbReference>
<dbReference type="Proteomes" id="UP000249725">
    <property type="component" value="Unassembled WGS sequence"/>
</dbReference>
<evidence type="ECO:0000313" key="3">
    <source>
        <dbReference type="Proteomes" id="UP000249725"/>
    </source>
</evidence>
<gene>
    <name evidence="2" type="ORF">DJ018_02440</name>
</gene>
<evidence type="ECO:0000313" key="2">
    <source>
        <dbReference type="EMBL" id="RAK56849.1"/>
    </source>
</evidence>
<organism evidence="2 3">
    <name type="scientific">Phenylobacterium deserti</name>
    <dbReference type="NCBI Taxonomy" id="1914756"/>
    <lineage>
        <taxon>Bacteria</taxon>
        <taxon>Pseudomonadati</taxon>
        <taxon>Pseudomonadota</taxon>
        <taxon>Alphaproteobacteria</taxon>
        <taxon>Caulobacterales</taxon>
        <taxon>Caulobacteraceae</taxon>
        <taxon>Phenylobacterium</taxon>
    </lineage>
</organism>
<dbReference type="Gene3D" id="3.40.50.2000">
    <property type="entry name" value="Glycogen Phosphorylase B"/>
    <property type="match status" value="1"/>
</dbReference>
<protein>
    <submittedName>
        <fullName evidence="2">Uncharacterized protein</fullName>
    </submittedName>
</protein>
<dbReference type="SUPFAM" id="SSF53756">
    <property type="entry name" value="UDP-Glycosyltransferase/glycogen phosphorylase"/>
    <property type="match status" value="1"/>
</dbReference>
<name>A0A328AQJ9_9CAUL</name>
<dbReference type="EMBL" id="QFYR01000001">
    <property type="protein sequence ID" value="RAK56849.1"/>
    <property type="molecule type" value="Genomic_DNA"/>
</dbReference>
<dbReference type="InterPro" id="IPR011990">
    <property type="entry name" value="TPR-like_helical_dom_sf"/>
</dbReference>
<reference evidence="3" key="1">
    <citation type="submission" date="2018-05" db="EMBL/GenBank/DDBJ databases">
        <authorList>
            <person name="Li X."/>
        </authorList>
    </citation>
    <scope>NUCLEOTIDE SEQUENCE [LARGE SCALE GENOMIC DNA]</scope>
    <source>
        <strain evidence="3">YIM 73061</strain>
    </source>
</reference>
<dbReference type="GO" id="GO:0016757">
    <property type="term" value="F:glycosyltransferase activity"/>
    <property type="evidence" value="ECO:0007669"/>
    <property type="project" value="InterPro"/>
</dbReference>
<dbReference type="AlphaFoldDB" id="A0A328AQJ9"/>
<dbReference type="InterPro" id="IPR019734">
    <property type="entry name" value="TPR_rpt"/>
</dbReference>